<dbReference type="GO" id="GO:0005886">
    <property type="term" value="C:plasma membrane"/>
    <property type="evidence" value="ECO:0007669"/>
    <property type="project" value="UniProtKB-SubCell"/>
</dbReference>
<keyword evidence="5" id="KW-0997">Cell inner membrane</keyword>
<feature type="coiled-coil region" evidence="11">
    <location>
        <begin position="144"/>
        <end position="171"/>
    </location>
</feature>
<dbReference type="GO" id="GO:0050897">
    <property type="term" value="F:cobalt ion binding"/>
    <property type="evidence" value="ECO:0007669"/>
    <property type="project" value="TreeGrafter"/>
</dbReference>
<evidence type="ECO:0000256" key="9">
    <source>
        <dbReference type="ARBA" id="ARBA00023065"/>
    </source>
</evidence>
<feature type="coiled-coil region" evidence="11">
    <location>
        <begin position="221"/>
        <end position="258"/>
    </location>
</feature>
<reference evidence="13 14" key="1">
    <citation type="submission" date="2017-03" db="EMBL/GenBank/DDBJ databases">
        <authorList>
            <person name="Afonso C.L."/>
            <person name="Miller P.J."/>
            <person name="Scott M.A."/>
            <person name="Spackman E."/>
            <person name="Goraichik I."/>
            <person name="Dimitrov K.M."/>
            <person name="Suarez D.L."/>
            <person name="Swayne D.E."/>
        </authorList>
    </citation>
    <scope>NUCLEOTIDE SEQUENCE [LARGE SCALE GENOMIC DNA]</scope>
    <source>
        <strain evidence="13 14">CECT 7066</strain>
    </source>
</reference>
<keyword evidence="4" id="KW-1003">Cell membrane</keyword>
<evidence type="ECO:0000256" key="10">
    <source>
        <dbReference type="ARBA" id="ARBA00023136"/>
    </source>
</evidence>
<keyword evidence="6 12" id="KW-0812">Transmembrane</keyword>
<keyword evidence="7" id="KW-0862">Zinc</keyword>
<dbReference type="CDD" id="cd12833">
    <property type="entry name" value="ZntB-like_1"/>
    <property type="match status" value="1"/>
</dbReference>
<accession>A0A1Y5TJG6</accession>
<dbReference type="PANTHER" id="PTHR46494:SF3">
    <property type="entry name" value="ZINC TRANSPORT PROTEIN ZNTB"/>
    <property type="match status" value="1"/>
</dbReference>
<keyword evidence="11" id="KW-0175">Coiled coil</keyword>
<keyword evidence="14" id="KW-1185">Reference proteome</keyword>
<keyword evidence="10 12" id="KW-0472">Membrane</keyword>
<dbReference type="GO" id="GO:0015087">
    <property type="term" value="F:cobalt ion transmembrane transporter activity"/>
    <property type="evidence" value="ECO:0007669"/>
    <property type="project" value="TreeGrafter"/>
</dbReference>
<dbReference type="RefSeq" id="WP_175484693.1">
    <property type="nucleotide sequence ID" value="NZ_FOPF01000011.1"/>
</dbReference>
<proteinExistence type="inferred from homology"/>
<dbReference type="GO" id="GO:0000287">
    <property type="term" value="F:magnesium ion binding"/>
    <property type="evidence" value="ECO:0007669"/>
    <property type="project" value="TreeGrafter"/>
</dbReference>
<feature type="transmembrane region" description="Helical" evidence="12">
    <location>
        <begin position="300"/>
        <end position="321"/>
    </location>
</feature>
<keyword evidence="8 12" id="KW-1133">Transmembrane helix</keyword>
<evidence type="ECO:0000256" key="6">
    <source>
        <dbReference type="ARBA" id="ARBA00022692"/>
    </source>
</evidence>
<feature type="transmembrane region" description="Helical" evidence="12">
    <location>
        <begin position="264"/>
        <end position="288"/>
    </location>
</feature>
<dbReference type="Gene3D" id="1.20.58.340">
    <property type="entry name" value="Magnesium transport protein CorA, transmembrane region"/>
    <property type="match status" value="2"/>
</dbReference>
<keyword evidence="3" id="KW-0813">Transport</keyword>
<dbReference type="PANTHER" id="PTHR46494">
    <property type="entry name" value="CORA FAMILY METAL ION TRANSPORTER (EUROFUNG)"/>
    <property type="match status" value="1"/>
</dbReference>
<dbReference type="InterPro" id="IPR045863">
    <property type="entry name" value="CorA_TM1_TM2"/>
</dbReference>
<dbReference type="Pfam" id="PF01544">
    <property type="entry name" value="CorA"/>
    <property type="match status" value="1"/>
</dbReference>
<dbReference type="AlphaFoldDB" id="A0A1Y5TJG6"/>
<dbReference type="GO" id="GO:0015095">
    <property type="term" value="F:magnesium ion transmembrane transporter activity"/>
    <property type="evidence" value="ECO:0007669"/>
    <property type="project" value="TreeGrafter"/>
</dbReference>
<dbReference type="STRING" id="315423.SAMN04488020_11199"/>
<evidence type="ECO:0000256" key="8">
    <source>
        <dbReference type="ARBA" id="ARBA00022989"/>
    </source>
</evidence>
<keyword evidence="9" id="KW-0406">Ion transport</keyword>
<evidence type="ECO:0000256" key="1">
    <source>
        <dbReference type="ARBA" id="ARBA00004651"/>
    </source>
</evidence>
<dbReference type="Gene3D" id="3.30.460.20">
    <property type="entry name" value="CorA soluble domain-like"/>
    <property type="match status" value="1"/>
</dbReference>
<evidence type="ECO:0000256" key="5">
    <source>
        <dbReference type="ARBA" id="ARBA00022519"/>
    </source>
</evidence>
<gene>
    <name evidence="13" type="primary">zntB</name>
    <name evidence="13" type="ORF">PAM7066_03174</name>
</gene>
<name>A0A1Y5TJG6_9RHOB</name>
<evidence type="ECO:0000313" key="14">
    <source>
        <dbReference type="Proteomes" id="UP000193870"/>
    </source>
</evidence>
<evidence type="ECO:0000256" key="12">
    <source>
        <dbReference type="SAM" id="Phobius"/>
    </source>
</evidence>
<evidence type="ECO:0000256" key="4">
    <source>
        <dbReference type="ARBA" id="ARBA00022475"/>
    </source>
</evidence>
<protein>
    <submittedName>
        <fullName evidence="13">Zinc transport protein ZntB</fullName>
    </submittedName>
</protein>
<dbReference type="InterPro" id="IPR002523">
    <property type="entry name" value="MgTranspt_CorA/ZnTranspt_ZntB"/>
</dbReference>
<dbReference type="SUPFAM" id="SSF144083">
    <property type="entry name" value="Magnesium transport protein CorA, transmembrane region"/>
    <property type="match status" value="1"/>
</dbReference>
<evidence type="ECO:0000256" key="2">
    <source>
        <dbReference type="ARBA" id="ARBA00009765"/>
    </source>
</evidence>
<comment type="similarity">
    <text evidence="2">Belongs to the CorA metal ion transporter (MIT) (TC 1.A.35) family.</text>
</comment>
<dbReference type="Proteomes" id="UP000193870">
    <property type="component" value="Unassembled WGS sequence"/>
</dbReference>
<dbReference type="InterPro" id="IPR045861">
    <property type="entry name" value="CorA_cytoplasmic_dom"/>
</dbReference>
<evidence type="ECO:0000256" key="11">
    <source>
        <dbReference type="SAM" id="Coils"/>
    </source>
</evidence>
<evidence type="ECO:0000256" key="3">
    <source>
        <dbReference type="ARBA" id="ARBA00022448"/>
    </source>
</evidence>
<dbReference type="SUPFAM" id="SSF143865">
    <property type="entry name" value="CorA soluble domain-like"/>
    <property type="match status" value="1"/>
</dbReference>
<evidence type="ECO:0000313" key="13">
    <source>
        <dbReference type="EMBL" id="SLN63399.1"/>
    </source>
</evidence>
<sequence>MPDHIHFAYALGGDTHGQPLTEDAAISAALHDDAPAWLHLQADHPETDPWIDRHLEWLDPSIRDALTEPQTRPRAVRIGQGLLVNLRGINFNEGKDPEDMISIRLYIDSKRMVSMSRFRLRSVETLAQAISDGNGPNSAGALLADLIERLTDHVEAQVQSLEERADKLEEVSIAHPGGAHREEVSDQRLELTELRRYMGPQREAVRGVARSDVDWLSEADIRKVEEQLDQITRVGETLEATREQLQAIRDEIEGTRAERLNKNLYVLSVISAVFLPLTFLSGLMGINIAGMPGVNWEPAFWVFTGGLGVVTVVALLVLRWFRIF</sequence>
<comment type="subcellular location">
    <subcellularLocation>
        <location evidence="1">Cell membrane</location>
        <topology evidence="1">Multi-pass membrane protein</topology>
    </subcellularLocation>
</comment>
<evidence type="ECO:0000256" key="7">
    <source>
        <dbReference type="ARBA" id="ARBA00022833"/>
    </source>
</evidence>
<organism evidence="13 14">
    <name type="scientific">Palleronia marisminoris</name>
    <dbReference type="NCBI Taxonomy" id="315423"/>
    <lineage>
        <taxon>Bacteria</taxon>
        <taxon>Pseudomonadati</taxon>
        <taxon>Pseudomonadota</taxon>
        <taxon>Alphaproteobacteria</taxon>
        <taxon>Rhodobacterales</taxon>
        <taxon>Roseobacteraceae</taxon>
        <taxon>Palleronia</taxon>
    </lineage>
</organism>
<dbReference type="EMBL" id="FWFV01000010">
    <property type="protein sequence ID" value="SLN63399.1"/>
    <property type="molecule type" value="Genomic_DNA"/>
</dbReference>